<evidence type="ECO:0000313" key="1">
    <source>
        <dbReference type="EMBL" id="KDQ09736.1"/>
    </source>
</evidence>
<protein>
    <submittedName>
        <fullName evidence="1">Uncharacterized protein</fullName>
    </submittedName>
</protein>
<accession>A0A067MDR3</accession>
<dbReference type="EMBL" id="KL198075">
    <property type="protein sequence ID" value="KDQ09736.1"/>
    <property type="molecule type" value="Genomic_DNA"/>
</dbReference>
<organism evidence="1 2">
    <name type="scientific">Botryobasidium botryosum (strain FD-172 SS1)</name>
    <dbReference type="NCBI Taxonomy" id="930990"/>
    <lineage>
        <taxon>Eukaryota</taxon>
        <taxon>Fungi</taxon>
        <taxon>Dikarya</taxon>
        <taxon>Basidiomycota</taxon>
        <taxon>Agaricomycotina</taxon>
        <taxon>Agaricomycetes</taxon>
        <taxon>Cantharellales</taxon>
        <taxon>Botryobasidiaceae</taxon>
        <taxon>Botryobasidium</taxon>
    </lineage>
</organism>
<reference evidence="2" key="1">
    <citation type="journal article" date="2014" name="Proc. Natl. Acad. Sci. U.S.A.">
        <title>Extensive sampling of basidiomycete genomes demonstrates inadequacy of the white-rot/brown-rot paradigm for wood decay fungi.</title>
        <authorList>
            <person name="Riley R."/>
            <person name="Salamov A.A."/>
            <person name="Brown D.W."/>
            <person name="Nagy L.G."/>
            <person name="Floudas D."/>
            <person name="Held B.W."/>
            <person name="Levasseur A."/>
            <person name="Lombard V."/>
            <person name="Morin E."/>
            <person name="Otillar R."/>
            <person name="Lindquist E.A."/>
            <person name="Sun H."/>
            <person name="LaButti K.M."/>
            <person name="Schmutz J."/>
            <person name="Jabbour D."/>
            <person name="Luo H."/>
            <person name="Baker S.E."/>
            <person name="Pisabarro A.G."/>
            <person name="Walton J.D."/>
            <person name="Blanchette R.A."/>
            <person name="Henrissat B."/>
            <person name="Martin F."/>
            <person name="Cullen D."/>
            <person name="Hibbett D.S."/>
            <person name="Grigoriev I.V."/>
        </authorList>
    </citation>
    <scope>NUCLEOTIDE SEQUENCE [LARGE SCALE GENOMIC DNA]</scope>
    <source>
        <strain evidence="2">FD-172 SS1</strain>
    </source>
</reference>
<proteinExistence type="predicted"/>
<dbReference type="AlphaFoldDB" id="A0A067MDR3"/>
<name>A0A067MDR3_BOTB1</name>
<dbReference type="Proteomes" id="UP000027195">
    <property type="component" value="Unassembled WGS sequence"/>
</dbReference>
<gene>
    <name evidence="1" type="ORF">BOTBODRAFT_520985</name>
</gene>
<dbReference type="HOGENOM" id="CLU_1570383_0_0_1"/>
<keyword evidence="2" id="KW-1185">Reference proteome</keyword>
<dbReference type="InParanoid" id="A0A067MDR3"/>
<sequence>MQYPTPVLAGGLSDSNSRRPLIGLVSMDTIIWPSDSKRHVPICICSPSSRSQKAKIPISICYRAVLVARRVKSRISERLRLAALFVGVESATYVAKYGLLPTTWHRGFKFQRLTDSPEALLGRCHSWPFRPPGSYLRSLRVSSWFMRWKYIAVFAVASEPPSASNHRLPL</sequence>
<evidence type="ECO:0000313" key="2">
    <source>
        <dbReference type="Proteomes" id="UP000027195"/>
    </source>
</evidence>